<dbReference type="InterPro" id="IPR036390">
    <property type="entry name" value="WH_DNA-bd_sf"/>
</dbReference>
<dbReference type="InterPro" id="IPR036388">
    <property type="entry name" value="WH-like_DNA-bd_sf"/>
</dbReference>
<gene>
    <name evidence="2" type="ORF">JMUB3935_1444</name>
</gene>
<dbReference type="SUPFAM" id="SSF46785">
    <property type="entry name" value="Winged helix' DNA-binding domain"/>
    <property type="match status" value="1"/>
</dbReference>
<dbReference type="PANTHER" id="PTHR33295:SF20">
    <property type="entry name" value="ATPASE"/>
    <property type="match status" value="1"/>
</dbReference>
<protein>
    <submittedName>
        <fullName evidence="2">AAA+ superfamily ATPase</fullName>
    </submittedName>
</protein>
<dbReference type="STRING" id="1122173.GCA_000482505_00314"/>
<evidence type="ECO:0000313" key="3">
    <source>
        <dbReference type="Proteomes" id="UP000321378"/>
    </source>
</evidence>
<evidence type="ECO:0000313" key="2">
    <source>
        <dbReference type="EMBL" id="BBM52465.1"/>
    </source>
</evidence>
<dbReference type="PANTHER" id="PTHR33295">
    <property type="entry name" value="ATPASE"/>
    <property type="match status" value="1"/>
</dbReference>
<sequence length="303" mass="35907">MKNFSSNTIISYIDGDKMIKREQYLKEIRKFMDKPVIKVFPLSFKEFIKFSKIQNPQKIYTTEEYFEQYLKFGGLPAIHNFSQDKTSIYQYLTDIYNSVLLKDVISRNNIRDIELLERVILFIFFDNIGNTFSAKKISDFLKNQGRKLSTETVYNYLKALENAYIISKVQRYDIKGKSILETQEKFYLLDLGLKHSQLGYRANDIAGHLENIIYLELLRRKYNVNIGKLKTKEIDFIGQRENEKLYIQVTYLLASDDTVEREFAPLKDIKDNYPKYVLSMDNLTKFNINGIERKKIIDFLLEQ</sequence>
<dbReference type="Pfam" id="PF13635">
    <property type="entry name" value="DUF4143"/>
    <property type="match status" value="1"/>
</dbReference>
<dbReference type="AlphaFoldDB" id="A0A510KRT5"/>
<dbReference type="Gene3D" id="1.10.10.10">
    <property type="entry name" value="Winged helix-like DNA-binding domain superfamily/Winged helix DNA-binding domain"/>
    <property type="match status" value="1"/>
</dbReference>
<evidence type="ECO:0000259" key="1">
    <source>
        <dbReference type="Pfam" id="PF13635"/>
    </source>
</evidence>
<organism evidence="2 3">
    <name type="scientific">Leptotrichia trevisanii</name>
    <dbReference type="NCBI Taxonomy" id="109328"/>
    <lineage>
        <taxon>Bacteria</taxon>
        <taxon>Fusobacteriati</taxon>
        <taxon>Fusobacteriota</taxon>
        <taxon>Fusobacteriia</taxon>
        <taxon>Fusobacteriales</taxon>
        <taxon>Leptotrichiaceae</taxon>
        <taxon>Leptotrichia</taxon>
    </lineage>
</organism>
<accession>A0A510KRT5</accession>
<proteinExistence type="predicted"/>
<name>A0A510KRT5_9FUSO</name>
<dbReference type="InterPro" id="IPR025420">
    <property type="entry name" value="DUF4143"/>
</dbReference>
<dbReference type="Proteomes" id="UP000321378">
    <property type="component" value="Chromosome"/>
</dbReference>
<feature type="domain" description="DUF4143" evidence="1">
    <location>
        <begin position="102"/>
        <end position="249"/>
    </location>
</feature>
<reference evidence="2 3" key="1">
    <citation type="submission" date="2019-07" db="EMBL/GenBank/DDBJ databases">
        <title>Complete Genome Sequence of Leptotrichia trevisanii Strain JMUB3935.</title>
        <authorList>
            <person name="Watanabe S."/>
            <person name="Cui L."/>
        </authorList>
    </citation>
    <scope>NUCLEOTIDE SEQUENCE [LARGE SCALE GENOMIC DNA]</scope>
    <source>
        <strain evidence="2 3">JMUB3935</strain>
    </source>
</reference>
<dbReference type="EMBL" id="AP019840">
    <property type="protein sequence ID" value="BBM52465.1"/>
    <property type="molecule type" value="Genomic_DNA"/>
</dbReference>